<protein>
    <recommendedName>
        <fullName evidence="3">Phage tail protein</fullName>
    </recommendedName>
</protein>
<reference evidence="2" key="1">
    <citation type="journal article" date="2019" name="Int. J. Syst. Evol. Microbiol.">
        <title>The Global Catalogue of Microorganisms (GCM) 10K type strain sequencing project: providing services to taxonomists for standard genome sequencing and annotation.</title>
        <authorList>
            <consortium name="The Broad Institute Genomics Platform"/>
            <consortium name="The Broad Institute Genome Sequencing Center for Infectious Disease"/>
            <person name="Wu L."/>
            <person name="Ma J."/>
        </authorList>
    </citation>
    <scope>NUCLEOTIDE SEQUENCE [LARGE SCALE GENOMIC DNA]</scope>
    <source>
        <strain evidence="2">CGMCC 1.15942</strain>
    </source>
</reference>
<dbReference type="Proteomes" id="UP000630615">
    <property type="component" value="Unassembled WGS sequence"/>
</dbReference>
<organism evidence="1 2">
    <name type="scientific">Enterococcus wangshanyuanii</name>
    <dbReference type="NCBI Taxonomy" id="2005703"/>
    <lineage>
        <taxon>Bacteria</taxon>
        <taxon>Bacillati</taxon>
        <taxon>Bacillota</taxon>
        <taxon>Bacilli</taxon>
        <taxon>Lactobacillales</taxon>
        <taxon>Enterococcaceae</taxon>
        <taxon>Enterococcus</taxon>
    </lineage>
</organism>
<name>A0ABQ1PJQ8_9ENTE</name>
<evidence type="ECO:0000313" key="2">
    <source>
        <dbReference type="Proteomes" id="UP000630615"/>
    </source>
</evidence>
<comment type="caution">
    <text evidence="1">The sequence shown here is derived from an EMBL/GenBank/DDBJ whole genome shotgun (WGS) entry which is preliminary data.</text>
</comment>
<dbReference type="EMBL" id="BMKI01000007">
    <property type="protein sequence ID" value="GGC98006.1"/>
    <property type="molecule type" value="Genomic_DNA"/>
</dbReference>
<evidence type="ECO:0000313" key="1">
    <source>
        <dbReference type="EMBL" id="GGC98006.1"/>
    </source>
</evidence>
<gene>
    <name evidence="1" type="ORF">GCM10011573_29430</name>
</gene>
<evidence type="ECO:0008006" key="3">
    <source>
        <dbReference type="Google" id="ProtNLM"/>
    </source>
</evidence>
<proteinExistence type="predicted"/>
<sequence>MHFWLPVIAGIATREEIEHATAEQLAIWNEVAYQKISLMKGGAI</sequence>
<accession>A0ABQ1PJQ8</accession>
<keyword evidence="2" id="KW-1185">Reference proteome</keyword>